<dbReference type="PANTHER" id="PTHR43142">
    <property type="entry name" value="CARBOXYLIC ESTER HYDROLASE"/>
    <property type="match status" value="1"/>
</dbReference>
<dbReference type="AlphaFoldDB" id="A0A2A9NLJ5"/>
<proteinExistence type="inferred from homology"/>
<name>A0A2A9NLJ5_9AGAR</name>
<dbReference type="PROSITE" id="PS00122">
    <property type="entry name" value="CARBOXYLESTERASE_B_1"/>
    <property type="match status" value="1"/>
</dbReference>
<dbReference type="InterPro" id="IPR002018">
    <property type="entry name" value="CarbesteraseB"/>
</dbReference>
<keyword evidence="2 3" id="KW-0378">Hydrolase</keyword>
<feature type="domain" description="Carboxylesterase type B" evidence="4">
    <location>
        <begin position="19"/>
        <end position="449"/>
    </location>
</feature>
<evidence type="ECO:0000256" key="3">
    <source>
        <dbReference type="RuleBase" id="RU361235"/>
    </source>
</evidence>
<dbReference type="InterPro" id="IPR029058">
    <property type="entry name" value="AB_hydrolase_fold"/>
</dbReference>
<accession>A0A2A9NLJ5</accession>
<dbReference type="InterPro" id="IPR019826">
    <property type="entry name" value="Carboxylesterase_B_AS"/>
</dbReference>
<dbReference type="Pfam" id="PF00135">
    <property type="entry name" value="COesterase"/>
    <property type="match status" value="1"/>
</dbReference>
<dbReference type="EC" id="3.1.1.-" evidence="3"/>
<dbReference type="STRING" id="703135.A0A2A9NLJ5"/>
<gene>
    <name evidence="5" type="ORF">AMATHDRAFT_60152</name>
</gene>
<evidence type="ECO:0000256" key="2">
    <source>
        <dbReference type="ARBA" id="ARBA00022801"/>
    </source>
</evidence>
<dbReference type="GO" id="GO:0016787">
    <property type="term" value="F:hydrolase activity"/>
    <property type="evidence" value="ECO:0007669"/>
    <property type="project" value="UniProtKB-KW"/>
</dbReference>
<protein>
    <recommendedName>
        <fullName evidence="3">Carboxylic ester hydrolase</fullName>
        <ecNumber evidence="3">3.1.1.-</ecNumber>
    </recommendedName>
</protein>
<evidence type="ECO:0000313" key="5">
    <source>
        <dbReference type="EMBL" id="PFH50958.1"/>
    </source>
</evidence>
<sequence length="531" mass="59595">MSVVHLHDELKANPSRVPVTTRYGTVTGGRASTGAAIFLEIPYALPPQRFADPVPLPPEYQYEDREYIQEASYAVQPKNDGQAQDTPFENKVGFGQPTENPLFLNIVSPPSFPARSRFPVKVYIHGGFLQFGSPHHLNSQAQYISAERSEVWVNVGYRLSAFGFLASDQPPLTGNYGFKDQWLALQWVKANIENFGGDPDNIEVSGLSAGAHCVHQLLHHASCQPEDQKAPFRSAFLQSNAILVDPKTPAELREQFRALCHALKLDPDAPDILDTLRDPIKVPWSDITRVIENDTLGVQYGTFRGCLSSDWMTTSPGPIARQRSGQFARSLRARGVRSIVLGDLLDEWYLYSVAHPIQSPKDILPNLKRYFQDDVLASLSECFDSLPDDAKSEDAARVFGEILSSAQVHLPVRLLHLHLYAAGFPVFRYEIHWTPEQLRPEGYVTHGTDRCLWALRKPSLTAEQVEIAQTWLNAFFDKAKAVQGSGSPQEEVYTVLTLGDDKQVQWGKDERWDRFCKILDHLVSRGHIDII</sequence>
<dbReference type="SUPFAM" id="SSF53474">
    <property type="entry name" value="alpha/beta-Hydrolases"/>
    <property type="match status" value="1"/>
</dbReference>
<reference evidence="5 6" key="1">
    <citation type="submission" date="2014-02" db="EMBL/GenBank/DDBJ databases">
        <title>Transposable element dynamics among asymbiotic and ectomycorrhizal Amanita fungi.</title>
        <authorList>
            <consortium name="DOE Joint Genome Institute"/>
            <person name="Hess J."/>
            <person name="Skrede I."/>
            <person name="Wolfe B."/>
            <person name="LaButti K."/>
            <person name="Ohm R.A."/>
            <person name="Grigoriev I.V."/>
            <person name="Pringle A."/>
        </authorList>
    </citation>
    <scope>NUCLEOTIDE SEQUENCE [LARGE SCALE GENOMIC DNA]</scope>
    <source>
        <strain evidence="5 6">SKay4041</strain>
    </source>
</reference>
<dbReference type="Gene3D" id="3.40.50.1820">
    <property type="entry name" value="alpha/beta hydrolase"/>
    <property type="match status" value="1"/>
</dbReference>
<evidence type="ECO:0000256" key="1">
    <source>
        <dbReference type="ARBA" id="ARBA00005964"/>
    </source>
</evidence>
<dbReference type="EMBL" id="KZ301994">
    <property type="protein sequence ID" value="PFH50958.1"/>
    <property type="molecule type" value="Genomic_DNA"/>
</dbReference>
<dbReference type="Proteomes" id="UP000242287">
    <property type="component" value="Unassembled WGS sequence"/>
</dbReference>
<comment type="similarity">
    <text evidence="1 3">Belongs to the type-B carboxylesterase/lipase family.</text>
</comment>
<keyword evidence="6" id="KW-1185">Reference proteome</keyword>
<dbReference type="PANTHER" id="PTHR43142:SF1">
    <property type="entry name" value="CARBOXYLIC ESTER HYDROLASE"/>
    <property type="match status" value="1"/>
</dbReference>
<organism evidence="5 6">
    <name type="scientific">Amanita thiersii Skay4041</name>
    <dbReference type="NCBI Taxonomy" id="703135"/>
    <lineage>
        <taxon>Eukaryota</taxon>
        <taxon>Fungi</taxon>
        <taxon>Dikarya</taxon>
        <taxon>Basidiomycota</taxon>
        <taxon>Agaricomycotina</taxon>
        <taxon>Agaricomycetes</taxon>
        <taxon>Agaricomycetidae</taxon>
        <taxon>Agaricales</taxon>
        <taxon>Pluteineae</taxon>
        <taxon>Amanitaceae</taxon>
        <taxon>Amanita</taxon>
    </lineage>
</organism>
<evidence type="ECO:0000313" key="6">
    <source>
        <dbReference type="Proteomes" id="UP000242287"/>
    </source>
</evidence>
<evidence type="ECO:0000259" key="4">
    <source>
        <dbReference type="Pfam" id="PF00135"/>
    </source>
</evidence>
<dbReference type="OrthoDB" id="6846267at2759"/>